<evidence type="ECO:0000256" key="1">
    <source>
        <dbReference type="SAM" id="MobiDB-lite"/>
    </source>
</evidence>
<dbReference type="CDD" id="cd03801">
    <property type="entry name" value="GT4_PimA-like"/>
    <property type="match status" value="1"/>
</dbReference>
<dbReference type="RefSeq" id="WP_050724372.1">
    <property type="nucleotide sequence ID" value="NZ_CP012332.1"/>
</dbReference>
<dbReference type="PATRIC" id="fig|1391653.3.peg.240"/>
<keyword evidence="2" id="KW-0808">Transferase</keyword>
<dbReference type="Gene3D" id="3.40.50.2000">
    <property type="entry name" value="Glycogen Phosphorylase B"/>
    <property type="match status" value="2"/>
</dbReference>
<dbReference type="PANTHER" id="PTHR12526">
    <property type="entry name" value="GLYCOSYLTRANSFERASE"/>
    <property type="match status" value="1"/>
</dbReference>
<dbReference type="SUPFAM" id="SSF53756">
    <property type="entry name" value="UDP-Glycosyltransferase/glycogen phosphorylase"/>
    <property type="match status" value="1"/>
</dbReference>
<gene>
    <name evidence="2" type="ORF">AKJ08_0227</name>
</gene>
<dbReference type="AlphaFoldDB" id="A0A0K1P8J2"/>
<organism evidence="2 3">
    <name type="scientific">Vulgatibacter incomptus</name>
    <dbReference type="NCBI Taxonomy" id="1391653"/>
    <lineage>
        <taxon>Bacteria</taxon>
        <taxon>Pseudomonadati</taxon>
        <taxon>Myxococcota</taxon>
        <taxon>Myxococcia</taxon>
        <taxon>Myxococcales</taxon>
        <taxon>Cystobacterineae</taxon>
        <taxon>Vulgatibacteraceae</taxon>
        <taxon>Vulgatibacter</taxon>
    </lineage>
</organism>
<evidence type="ECO:0000313" key="3">
    <source>
        <dbReference type="Proteomes" id="UP000055590"/>
    </source>
</evidence>
<dbReference type="GO" id="GO:0016757">
    <property type="term" value="F:glycosyltransferase activity"/>
    <property type="evidence" value="ECO:0007669"/>
    <property type="project" value="TreeGrafter"/>
</dbReference>
<reference evidence="2 3" key="1">
    <citation type="submission" date="2015-08" db="EMBL/GenBank/DDBJ databases">
        <authorList>
            <person name="Babu N.S."/>
            <person name="Beckwith C.J."/>
            <person name="Beseler K.G."/>
            <person name="Brison A."/>
            <person name="Carone J.V."/>
            <person name="Caskin T.P."/>
            <person name="Diamond M."/>
            <person name="Durham M.E."/>
            <person name="Foxe J.M."/>
            <person name="Go M."/>
            <person name="Henderson B.A."/>
            <person name="Jones I.B."/>
            <person name="McGettigan J.A."/>
            <person name="Micheletti S.J."/>
            <person name="Nasrallah M.E."/>
            <person name="Ortiz D."/>
            <person name="Piller C.R."/>
            <person name="Privatt S.R."/>
            <person name="Schneider S.L."/>
            <person name="Sharp S."/>
            <person name="Smith T.C."/>
            <person name="Stanton J.D."/>
            <person name="Ullery H.E."/>
            <person name="Wilson R.J."/>
            <person name="Serrano M.G."/>
            <person name="Buck G."/>
            <person name="Lee V."/>
            <person name="Wang Y."/>
            <person name="Carvalho R."/>
            <person name="Voegtly L."/>
            <person name="Shi R."/>
            <person name="Duckworth R."/>
            <person name="Johnson A."/>
            <person name="Loviza R."/>
            <person name="Walstead R."/>
            <person name="Shah Z."/>
            <person name="Kiflezghi M."/>
            <person name="Wade K."/>
            <person name="Ball S.L."/>
            <person name="Bradley K.W."/>
            <person name="Asai D.J."/>
            <person name="Bowman C.A."/>
            <person name="Russell D.A."/>
            <person name="Pope W.H."/>
            <person name="Jacobs-Sera D."/>
            <person name="Hendrix R.W."/>
            <person name="Hatfull G.F."/>
        </authorList>
    </citation>
    <scope>NUCLEOTIDE SEQUENCE [LARGE SCALE GENOMIC DNA]</scope>
    <source>
        <strain evidence="2 3">DSM 27710</strain>
    </source>
</reference>
<feature type="region of interest" description="Disordered" evidence="1">
    <location>
        <begin position="428"/>
        <end position="447"/>
    </location>
</feature>
<accession>A0A0K1P8J2</accession>
<dbReference type="Proteomes" id="UP000055590">
    <property type="component" value="Chromosome"/>
</dbReference>
<proteinExistence type="predicted"/>
<dbReference type="OrthoDB" id="9802525at2"/>
<dbReference type="Pfam" id="PF13692">
    <property type="entry name" value="Glyco_trans_1_4"/>
    <property type="match status" value="1"/>
</dbReference>
<protein>
    <submittedName>
        <fullName evidence="2">Glycosyl transferase, group 1 family protein</fullName>
    </submittedName>
</protein>
<sequence>MSAKLRALILAEWANPESSSVALIGWSLAQALGRRVDVHLVTRAENAVPIGRAGWREGKDFTAIDTSRVNRPVARIEDAARKAGFGWTLSTALSAVPHAWFEHLTWRRFGDAIRRRDFDVVHRITPVSPTVPSSLAPRCKAAGTPFVLGPLNGGVPWPKEFRGALHTEGEWLSYLRGAHRLVPGYRATRLASSAILTGSEHLWGELRAHRERCVYMPENAIDPARVHAERGPREAGPLRVAFVGRLVAYKGADMLVEAAAPLIRSGRMTLDFIGDGPQMGSLRKQIHAEGIQGGVTMAGWIHDQRQVAPRLSRADVFGFPSVREFGGGAVLEAMALGLAPVIVDYAGPRELVTDRTGFRVPIGPRHSIVAGFRRILGELAAHPERAREVGERARARVLRHFTWDVKVAQILEVYEWVLGRRERPDFGMPFPDADEERGAASSVTRTA</sequence>
<dbReference type="EMBL" id="CP012332">
    <property type="protein sequence ID" value="AKU89840.1"/>
    <property type="molecule type" value="Genomic_DNA"/>
</dbReference>
<keyword evidence="3" id="KW-1185">Reference proteome</keyword>
<evidence type="ECO:0000313" key="2">
    <source>
        <dbReference type="EMBL" id="AKU89840.1"/>
    </source>
</evidence>
<dbReference type="STRING" id="1391653.AKJ08_0227"/>
<dbReference type="KEGG" id="vin:AKJ08_0227"/>
<dbReference type="PANTHER" id="PTHR12526:SF636">
    <property type="entry name" value="BLL3647 PROTEIN"/>
    <property type="match status" value="1"/>
</dbReference>
<name>A0A0K1P8J2_9BACT</name>